<organism evidence="2 3">
    <name type="scientific">Bernardetia litoralis (strain ATCC 23117 / DSM 6794 / NBRC 15988 / NCIMB 1366 / Fx l1 / Sio-4)</name>
    <name type="common">Flexibacter litoralis</name>
    <dbReference type="NCBI Taxonomy" id="880071"/>
    <lineage>
        <taxon>Bacteria</taxon>
        <taxon>Pseudomonadati</taxon>
        <taxon>Bacteroidota</taxon>
        <taxon>Cytophagia</taxon>
        <taxon>Cytophagales</taxon>
        <taxon>Bernardetiaceae</taxon>
        <taxon>Bernardetia</taxon>
    </lineage>
</organism>
<accession>I4AG92</accession>
<dbReference type="KEGG" id="fli:Fleli_0502"/>
<dbReference type="STRING" id="880071.Fleli_0502"/>
<name>I4AG92_BERLS</name>
<dbReference type="Proteomes" id="UP000006054">
    <property type="component" value="Chromosome"/>
</dbReference>
<evidence type="ECO:0000256" key="1">
    <source>
        <dbReference type="SAM" id="Coils"/>
    </source>
</evidence>
<evidence type="ECO:0000313" key="3">
    <source>
        <dbReference type="Proteomes" id="UP000006054"/>
    </source>
</evidence>
<dbReference type="OrthoDB" id="466620at2"/>
<keyword evidence="1" id="KW-0175">Coiled coil</keyword>
<reference evidence="3" key="1">
    <citation type="submission" date="2012-06" db="EMBL/GenBank/DDBJ databases">
        <title>The complete genome of Flexibacter litoralis DSM 6794.</title>
        <authorList>
            <person name="Lucas S."/>
            <person name="Copeland A."/>
            <person name="Lapidus A."/>
            <person name="Glavina del Rio T."/>
            <person name="Dalin E."/>
            <person name="Tice H."/>
            <person name="Bruce D."/>
            <person name="Goodwin L."/>
            <person name="Pitluck S."/>
            <person name="Peters L."/>
            <person name="Ovchinnikova G."/>
            <person name="Lu M."/>
            <person name="Kyrpides N."/>
            <person name="Mavromatis K."/>
            <person name="Ivanova N."/>
            <person name="Brettin T."/>
            <person name="Detter J.C."/>
            <person name="Han C."/>
            <person name="Larimer F."/>
            <person name="Land M."/>
            <person name="Hauser L."/>
            <person name="Markowitz V."/>
            <person name="Cheng J.-F."/>
            <person name="Hugenholtz P."/>
            <person name="Woyke T."/>
            <person name="Wu D."/>
            <person name="Spring S."/>
            <person name="Lang E."/>
            <person name="Kopitz M."/>
            <person name="Brambilla E."/>
            <person name="Klenk H.-P."/>
            <person name="Eisen J.A."/>
        </authorList>
    </citation>
    <scope>NUCLEOTIDE SEQUENCE [LARGE SCALE GENOMIC DNA]</scope>
    <source>
        <strain evidence="3">ATCC 23117 / DSM 6794 / NBRC 15988 / NCIMB 1366 / Sio-4</strain>
    </source>
</reference>
<evidence type="ECO:0000313" key="2">
    <source>
        <dbReference type="EMBL" id="AFM02977.1"/>
    </source>
</evidence>
<feature type="coiled-coil region" evidence="1">
    <location>
        <begin position="278"/>
        <end position="312"/>
    </location>
</feature>
<gene>
    <name evidence="2" type="ordered locus">Fleli_0502</name>
</gene>
<sequence>MDKTQIKNDFSSLLKNYYHHRHEVITKEESVAKVKEVTLLQTARTYTPDNIIKGLGTLQLTFADTLTQWSKKLQDESEKRSQIEEAIIIEKKRLENLHQVKLAADALYLLKQEHESKLAELTEAHQKRMELMANSRKEDETFWAKEIHLFEKEVKESEERTKKNRLQEEERFGYDLERNTQLATDAFEGQKKQTHRKLAEQKTEKEKAWSLREEILKEKDEKHQKNLVLIAEFDEKLKNEVKKSREKAANEATKEGKAVAELMEREETANAQIFAEQIEDLKLNVETGKSEVDNLTIQLKNALEQVQSLSLRAFDNSTSK</sequence>
<dbReference type="AlphaFoldDB" id="I4AG92"/>
<keyword evidence="3" id="KW-1185">Reference proteome</keyword>
<protein>
    <recommendedName>
        <fullName evidence="4">Myosin heavy chain</fullName>
    </recommendedName>
</protein>
<dbReference type="eggNOG" id="COG3064">
    <property type="taxonomic scope" value="Bacteria"/>
</dbReference>
<proteinExistence type="predicted"/>
<evidence type="ECO:0008006" key="4">
    <source>
        <dbReference type="Google" id="ProtNLM"/>
    </source>
</evidence>
<dbReference type="RefSeq" id="WP_014796437.1">
    <property type="nucleotide sequence ID" value="NC_018018.1"/>
</dbReference>
<dbReference type="EMBL" id="CP003345">
    <property type="protein sequence ID" value="AFM02977.1"/>
    <property type="molecule type" value="Genomic_DNA"/>
</dbReference>
<feature type="coiled-coil region" evidence="1">
    <location>
        <begin position="66"/>
        <end position="124"/>
    </location>
</feature>
<dbReference type="HOGENOM" id="CLU_063207_0_0_10"/>